<reference evidence="3" key="1">
    <citation type="submission" date="2016-10" db="EMBL/GenBank/DDBJ databases">
        <authorList>
            <person name="Varghese N."/>
            <person name="Submissions S."/>
        </authorList>
    </citation>
    <scope>NUCLEOTIDE SEQUENCE [LARGE SCALE GENOMIC DNA]</scope>
    <source>
        <strain evidence="3">DSM 22361</strain>
    </source>
</reference>
<proteinExistence type="predicted"/>
<gene>
    <name evidence="2" type="ORF">SAMN05421877_109120</name>
</gene>
<dbReference type="EMBL" id="FNUT01000009">
    <property type="protein sequence ID" value="SEG55016.1"/>
    <property type="molecule type" value="Genomic_DNA"/>
</dbReference>
<dbReference type="Proteomes" id="UP000236731">
    <property type="component" value="Unassembled WGS sequence"/>
</dbReference>
<organism evidence="2 3">
    <name type="scientific">Sphingobacterium lactis</name>
    <dbReference type="NCBI Taxonomy" id="797291"/>
    <lineage>
        <taxon>Bacteria</taxon>
        <taxon>Pseudomonadati</taxon>
        <taxon>Bacteroidota</taxon>
        <taxon>Sphingobacteriia</taxon>
        <taxon>Sphingobacteriales</taxon>
        <taxon>Sphingobacteriaceae</taxon>
        <taxon>Sphingobacterium</taxon>
    </lineage>
</organism>
<evidence type="ECO:0000313" key="2">
    <source>
        <dbReference type="EMBL" id="SEG55016.1"/>
    </source>
</evidence>
<accession>A0A1H6B4F3</accession>
<feature type="region of interest" description="Disordered" evidence="1">
    <location>
        <begin position="1"/>
        <end position="32"/>
    </location>
</feature>
<evidence type="ECO:0000313" key="3">
    <source>
        <dbReference type="Proteomes" id="UP000236731"/>
    </source>
</evidence>
<name>A0A1H6B4F3_9SPHI</name>
<sequence length="32" mass="3299">MLSGTSKIKGAENGTPLSKLEQFSGYSADPAL</sequence>
<dbReference type="AlphaFoldDB" id="A0A1H6B4F3"/>
<protein>
    <submittedName>
        <fullName evidence="2">Uncharacterized protein</fullName>
    </submittedName>
</protein>
<keyword evidence="3" id="KW-1185">Reference proteome</keyword>
<evidence type="ECO:0000256" key="1">
    <source>
        <dbReference type="SAM" id="MobiDB-lite"/>
    </source>
</evidence>